<organism evidence="12 13">
    <name type="scientific">Cerrena zonata</name>
    <dbReference type="NCBI Taxonomy" id="2478898"/>
    <lineage>
        <taxon>Eukaryota</taxon>
        <taxon>Fungi</taxon>
        <taxon>Dikarya</taxon>
        <taxon>Basidiomycota</taxon>
        <taxon>Agaricomycotina</taxon>
        <taxon>Agaricomycetes</taxon>
        <taxon>Polyporales</taxon>
        <taxon>Cerrenaceae</taxon>
        <taxon>Cerrena</taxon>
    </lineage>
</organism>
<dbReference type="PRINTS" id="PR01849">
    <property type="entry name" value="UBIQUITINACT"/>
</dbReference>
<sequence>MAATNQPAAMDVDEAAIDEGLYSRQLYVLGHEAMKRMAHSNVLIVGLKGLGCEIAKNVILAGVKSVTLYDSEPVQIQDLSTQFFLREDDVGKPRALATTPRLAELNAYVPVRYLEGPLGQEITVDLIKGFQVVVLCGASLSKQLEINDWTHTNGVHFIAADTRGLFGSVFNDFGPKFTCVDPTGEQPLSGMIVSVEKDQEGLVTCLDETRHGLEDGDFVTFVEVQGMEELNGCEPRKITVKGPYTFTIGDTTSFGEYKTGGIFTQVKMPKIIEFKSLRESLASPELFITDFAKFDRPATLHAGFQALSEFKAQNQRLPRPRNAEDAATLVQLAKKIDSEADEKVLTELAYQATGDVSPVVAVIGGFVAQEVLKACSAKFHPMVQHLYFDSLESLPAQLPTEAECQPTGSRYDAQIAVFGKTFQDKIANHRQFLVGSGAIGCEMLKNWSMMGVASGPNGVIHVTDLDTIEKSNLNRQFLFRAKDLGKFKAEVAAAAVADMNPDLKGKINSKQEPVGPDTENVYDEDFFASIDGVTNALDNVKARLYMDQRCVFFLKPLLESGTLGTKGNTQVVIPHLTESYSSSQDPPEKETPSCTVKNFPNAIQHTIEWSRTEFDNLFIKPAQAVNAYLSEPNYLENNLKYSGQQKEQVEQIVDYLVAKKPLTFEECIVWARLQFEERFNNSIRQLLYSLPKDGLTSTGQPFWSGPKRAPDPLTFDSNDSAHLSFIIAAANLHAFNYGLRGETDPAIFKKIADSVIVPEFTPRSGVKIQVTENDPVQNEAGGESGDLQDLIKKLPAPSSLVGYRLNPVEFEKDDDTNHHIDFITAASNLRAMNYKITPADRHTTKQIAGKIIPAIATTTSLVTGLVCLELYKVIDGKNKLEDYKNGFVNLALPFFGFSEPIAAKKSKYGNVEWTLWDRFEFKNDPTLKEIVDWFNKEHSLDITMVSQGVSMLWSSFIGKKKSDERLPMKFSKLVQTISKKPIPSYTKHLIVEVMVMDEEGEDVEVPFIVVRL</sequence>
<dbReference type="Pfam" id="PF16190">
    <property type="entry name" value="E1_FCCH"/>
    <property type="match status" value="1"/>
</dbReference>
<keyword evidence="7" id="KW-0547">Nucleotide-binding</keyword>
<evidence type="ECO:0000259" key="11">
    <source>
        <dbReference type="SMART" id="SM00985"/>
    </source>
</evidence>
<evidence type="ECO:0000256" key="7">
    <source>
        <dbReference type="ARBA" id="ARBA00022741"/>
    </source>
</evidence>
<dbReference type="GO" id="GO:0006974">
    <property type="term" value="P:DNA damage response"/>
    <property type="evidence" value="ECO:0007669"/>
    <property type="project" value="TreeGrafter"/>
</dbReference>
<dbReference type="Proteomes" id="UP001385951">
    <property type="component" value="Unassembled WGS sequence"/>
</dbReference>
<dbReference type="FunFam" id="3.50.50.80:FF:000001">
    <property type="entry name" value="ubiquitin-like modifier-activating enzyme 1"/>
    <property type="match status" value="1"/>
</dbReference>
<dbReference type="InterPro" id="IPR045886">
    <property type="entry name" value="ThiF/MoeB/HesA"/>
</dbReference>
<feature type="domain" description="Ubiquitin-activating enzyme E1 C-terminal" evidence="11">
    <location>
        <begin position="883"/>
        <end position="1008"/>
    </location>
</feature>
<evidence type="ECO:0000256" key="3">
    <source>
        <dbReference type="ARBA" id="ARBA00005673"/>
    </source>
</evidence>
<protein>
    <recommendedName>
        <fullName evidence="10">Ubiquitin-activating enzyme E1 1</fullName>
        <ecNumber evidence="5">6.2.1.45</ecNumber>
    </recommendedName>
</protein>
<dbReference type="EMBL" id="JASBNA010000001">
    <property type="protein sequence ID" value="KAK7695942.1"/>
    <property type="molecule type" value="Genomic_DNA"/>
</dbReference>
<dbReference type="InterPro" id="IPR000011">
    <property type="entry name" value="UBQ/SUMO-activ_enz_E1-like"/>
</dbReference>
<evidence type="ECO:0000256" key="1">
    <source>
        <dbReference type="ARBA" id="ARBA00000488"/>
    </source>
</evidence>
<dbReference type="Gene3D" id="1.10.10.2660">
    <property type="entry name" value="Ubiquitin-activating enzyme E1, SCCH domain"/>
    <property type="match status" value="1"/>
</dbReference>
<dbReference type="EC" id="6.2.1.45" evidence="5"/>
<dbReference type="Gene3D" id="2.40.30.180">
    <property type="entry name" value="Ubiquitin-activating enzyme E1, FCCH domain"/>
    <property type="match status" value="1"/>
</dbReference>
<dbReference type="FunFam" id="1.10.10.2660:FF:000001">
    <property type="entry name" value="Ubiquitin-activating enzyme E1 1"/>
    <property type="match status" value="1"/>
</dbReference>
<dbReference type="Pfam" id="PF09358">
    <property type="entry name" value="E1_UFD"/>
    <property type="match status" value="1"/>
</dbReference>
<comment type="catalytic activity">
    <reaction evidence="1">
        <text>ATP + ubiquitin + [E1 ubiquitin-activating enzyme]-L-cysteine = AMP + diphosphate + S-ubiquitinyl-[E1 ubiquitin-activating enzyme]-L-cysteine.</text>
        <dbReference type="EC" id="6.2.1.45"/>
    </reaction>
</comment>
<keyword evidence="13" id="KW-1185">Reference proteome</keyword>
<dbReference type="GO" id="GO:0004839">
    <property type="term" value="F:ubiquitin activating enzyme activity"/>
    <property type="evidence" value="ECO:0007669"/>
    <property type="project" value="UniProtKB-EC"/>
</dbReference>
<reference evidence="12 13" key="1">
    <citation type="submission" date="2022-09" db="EMBL/GenBank/DDBJ databases">
        <authorList>
            <person name="Palmer J.M."/>
        </authorList>
    </citation>
    <scope>NUCLEOTIDE SEQUENCE [LARGE SCALE GENOMIC DNA]</scope>
    <source>
        <strain evidence="12 13">DSM 7382</strain>
    </source>
</reference>
<proteinExistence type="inferred from homology"/>
<dbReference type="PANTHER" id="PTHR10953:SF4">
    <property type="entry name" value="UBIQUITIN-ACTIVATING ENZYME E1 C-TERMINAL DOMAIN-CONTAINING PROTEIN"/>
    <property type="match status" value="1"/>
</dbReference>
<dbReference type="CDD" id="cd01490">
    <property type="entry name" value="Ube1_repeat2"/>
    <property type="match status" value="1"/>
</dbReference>
<dbReference type="NCBIfam" id="TIGR01408">
    <property type="entry name" value="Ube1"/>
    <property type="match status" value="1"/>
</dbReference>
<dbReference type="InterPro" id="IPR018075">
    <property type="entry name" value="UBQ-activ_enz_E1"/>
</dbReference>
<dbReference type="Gene3D" id="3.10.290.60">
    <property type="entry name" value="Ubiquitin-activating enzyme E1, UFD domain"/>
    <property type="match status" value="1"/>
</dbReference>
<keyword evidence="6" id="KW-0436">Ligase</keyword>
<comment type="pathway">
    <text evidence="2">Protein modification; protein ubiquitination.</text>
</comment>
<evidence type="ECO:0000256" key="4">
    <source>
        <dbReference type="ARBA" id="ARBA00011245"/>
    </source>
</evidence>
<dbReference type="Pfam" id="PF10585">
    <property type="entry name" value="UBA_E1_SCCH"/>
    <property type="match status" value="1"/>
</dbReference>
<gene>
    <name evidence="12" type="ORF">QCA50_000581</name>
</gene>
<dbReference type="InterPro" id="IPR042449">
    <property type="entry name" value="Ub-E1_IAD_1"/>
</dbReference>
<dbReference type="InterPro" id="IPR019572">
    <property type="entry name" value="UBA_E1_SCCH"/>
</dbReference>
<dbReference type="InterPro" id="IPR032420">
    <property type="entry name" value="E1_4HB"/>
</dbReference>
<keyword evidence="9" id="KW-0067">ATP-binding</keyword>
<dbReference type="SUPFAM" id="SSF69572">
    <property type="entry name" value="Activating enzymes of the ubiquitin-like proteins"/>
    <property type="match status" value="2"/>
</dbReference>
<evidence type="ECO:0000256" key="10">
    <source>
        <dbReference type="ARBA" id="ARBA00073786"/>
    </source>
</evidence>
<dbReference type="Gene3D" id="3.40.50.12550">
    <property type="entry name" value="Ubiquitin-activating enzyme E1, inactive adenylation domain, subdomain 2"/>
    <property type="match status" value="1"/>
</dbReference>
<dbReference type="InterPro" id="IPR018965">
    <property type="entry name" value="Ub-activating_enz_E1_C"/>
</dbReference>
<dbReference type="SMART" id="SM00985">
    <property type="entry name" value="UBA_e1_C"/>
    <property type="match status" value="1"/>
</dbReference>
<dbReference type="CDD" id="cd01491">
    <property type="entry name" value="Ube1_repeat1"/>
    <property type="match status" value="1"/>
</dbReference>
<dbReference type="FunFam" id="3.40.50.12550:FF:000001">
    <property type="entry name" value="Ubiquitin-activating enzyme E1 1"/>
    <property type="match status" value="1"/>
</dbReference>
<dbReference type="FunFam" id="3.40.50.720:FF:000015">
    <property type="entry name" value="Ubiquitin-activating enzyme E1 1"/>
    <property type="match status" value="1"/>
</dbReference>
<dbReference type="InterPro" id="IPR038252">
    <property type="entry name" value="UBA_E1_C_sf"/>
</dbReference>
<dbReference type="Pfam" id="PF00899">
    <property type="entry name" value="ThiF"/>
    <property type="match status" value="1"/>
</dbReference>
<dbReference type="Pfam" id="PF16191">
    <property type="entry name" value="E1_4HB"/>
    <property type="match status" value="1"/>
</dbReference>
<dbReference type="Gene3D" id="3.40.50.720">
    <property type="entry name" value="NAD(P)-binding Rossmann-like Domain"/>
    <property type="match status" value="1"/>
</dbReference>
<evidence type="ECO:0000256" key="9">
    <source>
        <dbReference type="ARBA" id="ARBA00022840"/>
    </source>
</evidence>
<comment type="similarity">
    <text evidence="3">Belongs to the ubiquitin-activating E1 family.</text>
</comment>
<evidence type="ECO:0000256" key="8">
    <source>
        <dbReference type="ARBA" id="ARBA00022786"/>
    </source>
</evidence>
<dbReference type="FunFam" id="2.40.30.180:FF:000001">
    <property type="entry name" value="ubiquitin-like modifier-activating enzyme 1"/>
    <property type="match status" value="1"/>
</dbReference>
<dbReference type="InterPro" id="IPR042302">
    <property type="entry name" value="E1_FCCH_sf"/>
</dbReference>
<evidence type="ECO:0000256" key="5">
    <source>
        <dbReference type="ARBA" id="ARBA00012990"/>
    </source>
</evidence>
<dbReference type="InterPro" id="IPR032418">
    <property type="entry name" value="E1_FCCH"/>
</dbReference>
<dbReference type="AlphaFoldDB" id="A0AAW0GUZ7"/>
<dbReference type="InterPro" id="IPR000594">
    <property type="entry name" value="ThiF_NAD_FAD-bd"/>
</dbReference>
<accession>A0AAW0GUZ7</accession>
<evidence type="ECO:0000313" key="13">
    <source>
        <dbReference type="Proteomes" id="UP001385951"/>
    </source>
</evidence>
<dbReference type="GO" id="GO:0005524">
    <property type="term" value="F:ATP binding"/>
    <property type="evidence" value="ECO:0007669"/>
    <property type="project" value="UniProtKB-KW"/>
</dbReference>
<evidence type="ECO:0000313" key="12">
    <source>
        <dbReference type="EMBL" id="KAK7695942.1"/>
    </source>
</evidence>
<dbReference type="InterPro" id="IPR042063">
    <property type="entry name" value="Ubi_acti_E1_SCCH"/>
</dbReference>
<dbReference type="Gene3D" id="3.50.50.80">
    <property type="entry name" value="Ubiquitin-activating enzyme E1, inactive adenylation domain, subdomain 1"/>
    <property type="match status" value="1"/>
</dbReference>
<evidence type="ECO:0000256" key="6">
    <source>
        <dbReference type="ARBA" id="ARBA00022598"/>
    </source>
</evidence>
<dbReference type="PANTHER" id="PTHR10953">
    <property type="entry name" value="UBIQUITIN-ACTIVATING ENZYME E1"/>
    <property type="match status" value="1"/>
</dbReference>
<name>A0AAW0GUZ7_9APHY</name>
<evidence type="ECO:0000256" key="2">
    <source>
        <dbReference type="ARBA" id="ARBA00004906"/>
    </source>
</evidence>
<keyword evidence="8" id="KW-0833">Ubl conjugation pathway</keyword>
<dbReference type="InterPro" id="IPR035985">
    <property type="entry name" value="Ubiquitin-activating_enz"/>
</dbReference>
<comment type="caution">
    <text evidence="12">The sequence shown here is derived from an EMBL/GenBank/DDBJ whole genome shotgun (WGS) entry which is preliminary data.</text>
</comment>
<dbReference type="FunFam" id="3.10.290.60:FF:000001">
    <property type="entry name" value="Ubiquitin-activating enzyme E1 2"/>
    <property type="match status" value="1"/>
</dbReference>
<dbReference type="GO" id="GO:0005634">
    <property type="term" value="C:nucleus"/>
    <property type="evidence" value="ECO:0007669"/>
    <property type="project" value="TreeGrafter"/>
</dbReference>
<dbReference type="GO" id="GO:0005737">
    <property type="term" value="C:cytoplasm"/>
    <property type="evidence" value="ECO:0007669"/>
    <property type="project" value="TreeGrafter"/>
</dbReference>
<dbReference type="GO" id="GO:0006511">
    <property type="term" value="P:ubiquitin-dependent protein catabolic process"/>
    <property type="evidence" value="ECO:0007669"/>
    <property type="project" value="TreeGrafter"/>
</dbReference>
<comment type="subunit">
    <text evidence="4">Monomer.</text>
</comment>